<keyword evidence="4" id="KW-1185">Reference proteome</keyword>
<protein>
    <recommendedName>
        <fullName evidence="2">KIB1-4 beta-propeller domain-containing protein</fullName>
    </recommendedName>
</protein>
<organism evidence="3 4">
    <name type="scientific">Castilleja foliolosa</name>
    <dbReference type="NCBI Taxonomy" id="1961234"/>
    <lineage>
        <taxon>Eukaryota</taxon>
        <taxon>Viridiplantae</taxon>
        <taxon>Streptophyta</taxon>
        <taxon>Embryophyta</taxon>
        <taxon>Tracheophyta</taxon>
        <taxon>Spermatophyta</taxon>
        <taxon>Magnoliopsida</taxon>
        <taxon>eudicotyledons</taxon>
        <taxon>Gunneridae</taxon>
        <taxon>Pentapetalae</taxon>
        <taxon>asterids</taxon>
        <taxon>lamiids</taxon>
        <taxon>Lamiales</taxon>
        <taxon>Orobanchaceae</taxon>
        <taxon>Pedicularideae</taxon>
        <taxon>Castillejinae</taxon>
        <taxon>Castilleja</taxon>
    </lineage>
</organism>
<feature type="compositionally biased region" description="Polar residues" evidence="1">
    <location>
        <begin position="11"/>
        <end position="27"/>
    </location>
</feature>
<comment type="caution">
    <text evidence="3">The sequence shown here is derived from an EMBL/GenBank/DDBJ whole genome shotgun (WGS) entry which is preliminary data.</text>
</comment>
<reference evidence="4" key="1">
    <citation type="journal article" date="2024" name="IScience">
        <title>Strigolactones Initiate the Formation of Haustorium-like Structures in Castilleja.</title>
        <authorList>
            <person name="Buerger M."/>
            <person name="Peterson D."/>
            <person name="Chory J."/>
        </authorList>
    </citation>
    <scope>NUCLEOTIDE SEQUENCE [LARGE SCALE GENOMIC DNA]</scope>
</reference>
<dbReference type="Proteomes" id="UP001632038">
    <property type="component" value="Unassembled WGS sequence"/>
</dbReference>
<dbReference type="InterPro" id="IPR005174">
    <property type="entry name" value="KIB1-4_b-propeller"/>
</dbReference>
<evidence type="ECO:0000313" key="3">
    <source>
        <dbReference type="EMBL" id="KAL3641239.1"/>
    </source>
</evidence>
<accession>A0ABD3DJE8</accession>
<evidence type="ECO:0000313" key="4">
    <source>
        <dbReference type="Proteomes" id="UP001632038"/>
    </source>
</evidence>
<dbReference type="EMBL" id="JAVIJP010000017">
    <property type="protein sequence ID" value="KAL3641239.1"/>
    <property type="molecule type" value="Genomic_DNA"/>
</dbReference>
<feature type="region of interest" description="Disordered" evidence="1">
    <location>
        <begin position="1"/>
        <end position="28"/>
    </location>
</feature>
<dbReference type="Pfam" id="PF03478">
    <property type="entry name" value="Beta-prop_KIB1-4"/>
    <property type="match status" value="1"/>
</dbReference>
<gene>
    <name evidence="3" type="ORF">CASFOL_016207</name>
</gene>
<dbReference type="AlphaFoldDB" id="A0ABD3DJE8"/>
<dbReference type="PANTHER" id="PTHR40891">
    <property type="entry name" value="DUF295 DOMAIN-CONTAINING PROTEIN"/>
    <property type="match status" value="1"/>
</dbReference>
<name>A0ABD3DJE8_9LAMI</name>
<feature type="domain" description="KIB1-4 beta-propeller" evidence="2">
    <location>
        <begin position="48"/>
        <end position="296"/>
    </location>
</feature>
<evidence type="ECO:0000259" key="2">
    <source>
        <dbReference type="Pfam" id="PF03478"/>
    </source>
</evidence>
<dbReference type="PANTHER" id="PTHR40891:SF1">
    <property type="entry name" value="DUF295 DOMAIN-CONTAINING PROTEIN"/>
    <property type="match status" value="1"/>
</dbReference>
<proteinExistence type="predicted"/>
<sequence length="333" mass="38266">MGKRNRKKQPPLQSEISTETENRQSQPPLLLTIHYTPHGKRTIYRPLDGETHTMPTSFLVNKYVLASTHGWLVLVDKIIGDCFLLNPRSNDMIKLPRLQSFYSYRKCVLSKPPTEPDCHILFTSDDLCQQAFCKIGDVEFVYQPQTEEVDQLIGIASSRGKIYGIILPDFEFVTIEFVGRTIEFRPILINGEQTLKAPVINKNWIVWNESELINSHTVNELLFVVKECTQDSIRDGSEFSVFRVNINRMECIEVDDIGDQVILIGQYGPGFCCSSVGTTFNPNSIYYIVEFNSCVYVYDLDDKSTTSWVPHDVDLDRLFNHFWVDLKLEELSC</sequence>
<evidence type="ECO:0000256" key="1">
    <source>
        <dbReference type="SAM" id="MobiDB-lite"/>
    </source>
</evidence>